<dbReference type="SMART" id="SM00490">
    <property type="entry name" value="HELICc"/>
    <property type="match status" value="1"/>
</dbReference>
<evidence type="ECO:0000313" key="6">
    <source>
        <dbReference type="EMBL" id="QHU00284.1"/>
    </source>
</evidence>
<evidence type="ECO:0000256" key="3">
    <source>
        <dbReference type="ARBA" id="ARBA00022806"/>
    </source>
</evidence>
<dbReference type="SUPFAM" id="SSF52540">
    <property type="entry name" value="P-loop containing nucleoside triphosphate hydrolases"/>
    <property type="match status" value="1"/>
</dbReference>
<dbReference type="GO" id="GO:0004520">
    <property type="term" value="F:DNA endonuclease activity"/>
    <property type="evidence" value="ECO:0007669"/>
    <property type="project" value="TreeGrafter"/>
</dbReference>
<keyword evidence="2" id="KW-0378">Hydrolase</keyword>
<organism evidence="6">
    <name type="scientific">viral metagenome</name>
    <dbReference type="NCBI Taxonomy" id="1070528"/>
    <lineage>
        <taxon>unclassified sequences</taxon>
        <taxon>metagenomes</taxon>
        <taxon>organismal metagenomes</taxon>
    </lineage>
</organism>
<feature type="domain" description="Helicase ATP-binding" evidence="5">
    <location>
        <begin position="74"/>
        <end position="250"/>
    </location>
</feature>
<evidence type="ECO:0000256" key="4">
    <source>
        <dbReference type="ARBA" id="ARBA00022840"/>
    </source>
</evidence>
<dbReference type="CDD" id="cd18785">
    <property type="entry name" value="SF2_C"/>
    <property type="match status" value="1"/>
</dbReference>
<dbReference type="GO" id="GO:0004386">
    <property type="term" value="F:helicase activity"/>
    <property type="evidence" value="ECO:0007669"/>
    <property type="project" value="UniProtKB-KW"/>
</dbReference>
<name>A0A6C0J9J3_9ZZZZ</name>
<proteinExistence type="predicted"/>
<keyword evidence="3" id="KW-0347">Helicase</keyword>
<dbReference type="Pfam" id="PF00271">
    <property type="entry name" value="Helicase_C"/>
    <property type="match status" value="1"/>
</dbReference>
<dbReference type="Gene3D" id="3.40.50.300">
    <property type="entry name" value="P-loop containing nucleotide triphosphate hydrolases"/>
    <property type="match status" value="1"/>
</dbReference>
<dbReference type="GO" id="GO:0006281">
    <property type="term" value="P:DNA repair"/>
    <property type="evidence" value="ECO:0007669"/>
    <property type="project" value="TreeGrafter"/>
</dbReference>
<dbReference type="GO" id="GO:0016787">
    <property type="term" value="F:hydrolase activity"/>
    <property type="evidence" value="ECO:0007669"/>
    <property type="project" value="UniProtKB-KW"/>
</dbReference>
<evidence type="ECO:0000256" key="2">
    <source>
        <dbReference type="ARBA" id="ARBA00022801"/>
    </source>
</evidence>
<dbReference type="PROSITE" id="PS51192">
    <property type="entry name" value="HELICASE_ATP_BIND_1"/>
    <property type="match status" value="1"/>
</dbReference>
<sequence>MILKLCHYSYIFNKNIYLIQFFYSNITYMKNNINKISDNFSKYKIKRKKETMTELCLPKKYTLQEQQKFLRDYFGSKYSKNGLLIYHKIGAGKTCTAVSIAEKFKTKMKILVVLPASLIGNFRDELRSQCADENYISQNNRDLLKTFKPRSKMFKKIINESNNKINKFYTIYSYHKFSELCEYNKIKLKNTLLIIDEVQNMVSDSGTFYNNLKDVVDKADSKSKLILLSATPMFDKPVELALTMNLFRLNKEMPTGKEFSNMFLKPYKINNEIHYKIKNINKLKPYLNGFISYYRGASPKAFPKENFNIVRCKMEHFQYKSYMTSLSTEEHMKHSFTDADILDLSTSFLLGPRLISNISFPNKSIGTTGLLSLKKNYLKTINIKKYSKKFYKIYNKINSSQGPIFIYSNFKDSGGIKSLVKFFEYNGYKNYKTYGEGKKRYAVWSGDETTATKDAIKFTFNQPDNYNGSKIKILFGTPSIKEGVSLLRVEQVHILEPYWNMSRILQIIGRAIRFCSHKDLPTNKRFVDIFLYLATHPDIKKTADQKVWSMAKRKHVLINQFEDVLKESAIDCKIFYNRNVYPGEKPIKCG</sequence>
<dbReference type="PANTHER" id="PTHR45766:SF3">
    <property type="entry name" value="DNA ANNEALING HELICASE AND ENDONUCLEASE ZRANB3"/>
    <property type="match status" value="1"/>
</dbReference>
<keyword evidence="4" id="KW-0067">ATP-binding</keyword>
<dbReference type="GO" id="GO:0005524">
    <property type="term" value="F:ATP binding"/>
    <property type="evidence" value="ECO:0007669"/>
    <property type="project" value="UniProtKB-KW"/>
</dbReference>
<dbReference type="InterPro" id="IPR014001">
    <property type="entry name" value="Helicase_ATP-bd"/>
</dbReference>
<dbReference type="SMART" id="SM00487">
    <property type="entry name" value="DEXDc"/>
    <property type="match status" value="1"/>
</dbReference>
<dbReference type="PANTHER" id="PTHR45766">
    <property type="entry name" value="DNA ANNEALING HELICASE AND ENDONUCLEASE ZRANB3 FAMILY MEMBER"/>
    <property type="match status" value="1"/>
</dbReference>
<accession>A0A6C0J9J3</accession>
<dbReference type="AlphaFoldDB" id="A0A6C0J9J3"/>
<dbReference type="InterPro" id="IPR027417">
    <property type="entry name" value="P-loop_NTPase"/>
</dbReference>
<dbReference type="GO" id="GO:0043596">
    <property type="term" value="C:nuclear replication fork"/>
    <property type="evidence" value="ECO:0007669"/>
    <property type="project" value="TreeGrafter"/>
</dbReference>
<dbReference type="EMBL" id="MN740325">
    <property type="protein sequence ID" value="QHU00284.1"/>
    <property type="molecule type" value="Genomic_DNA"/>
</dbReference>
<dbReference type="InterPro" id="IPR001650">
    <property type="entry name" value="Helicase_C-like"/>
</dbReference>
<dbReference type="GO" id="GO:0031297">
    <property type="term" value="P:replication fork processing"/>
    <property type="evidence" value="ECO:0007669"/>
    <property type="project" value="TreeGrafter"/>
</dbReference>
<dbReference type="InterPro" id="IPR038718">
    <property type="entry name" value="SNF2-like_sf"/>
</dbReference>
<dbReference type="Pfam" id="PF00176">
    <property type="entry name" value="SNF2-rel_dom"/>
    <property type="match status" value="1"/>
</dbReference>
<evidence type="ECO:0000259" key="5">
    <source>
        <dbReference type="PROSITE" id="PS51192"/>
    </source>
</evidence>
<dbReference type="InterPro" id="IPR000330">
    <property type="entry name" value="SNF2_N"/>
</dbReference>
<dbReference type="Gene3D" id="3.40.50.10810">
    <property type="entry name" value="Tandem AAA-ATPase domain"/>
    <property type="match status" value="1"/>
</dbReference>
<evidence type="ECO:0000256" key="1">
    <source>
        <dbReference type="ARBA" id="ARBA00022741"/>
    </source>
</evidence>
<reference evidence="6" key="1">
    <citation type="journal article" date="2020" name="Nature">
        <title>Giant virus diversity and host interactions through global metagenomics.</title>
        <authorList>
            <person name="Schulz F."/>
            <person name="Roux S."/>
            <person name="Paez-Espino D."/>
            <person name="Jungbluth S."/>
            <person name="Walsh D.A."/>
            <person name="Denef V.J."/>
            <person name="McMahon K.D."/>
            <person name="Konstantinidis K.T."/>
            <person name="Eloe-Fadrosh E.A."/>
            <person name="Kyrpides N.C."/>
            <person name="Woyke T."/>
        </authorList>
    </citation>
    <scope>NUCLEOTIDE SEQUENCE</scope>
    <source>
        <strain evidence="6">GVMAG-M-3300025860-12</strain>
    </source>
</reference>
<keyword evidence="1" id="KW-0547">Nucleotide-binding</keyword>
<protein>
    <recommendedName>
        <fullName evidence="5">Helicase ATP-binding domain-containing protein</fullName>
    </recommendedName>
</protein>